<evidence type="ECO:0000313" key="2">
    <source>
        <dbReference type="EMBL" id="CAF1126341.1"/>
    </source>
</evidence>
<feature type="region of interest" description="Disordered" evidence="1">
    <location>
        <begin position="235"/>
        <end position="260"/>
    </location>
</feature>
<reference evidence="2" key="1">
    <citation type="submission" date="2021-02" db="EMBL/GenBank/DDBJ databases">
        <authorList>
            <person name="Nowell W R."/>
        </authorList>
    </citation>
    <scope>NUCLEOTIDE SEQUENCE</scope>
</reference>
<keyword evidence="3" id="KW-1185">Reference proteome</keyword>
<evidence type="ECO:0000313" key="3">
    <source>
        <dbReference type="Proteomes" id="UP000663828"/>
    </source>
</evidence>
<comment type="caution">
    <text evidence="2">The sequence shown here is derived from an EMBL/GenBank/DDBJ whole genome shotgun (WGS) entry which is preliminary data.</text>
</comment>
<dbReference type="AlphaFoldDB" id="A0A814QYK2"/>
<gene>
    <name evidence="2" type="ORF">XAT740_LOCUS19660</name>
</gene>
<organism evidence="2 3">
    <name type="scientific">Adineta ricciae</name>
    <name type="common">Rotifer</name>
    <dbReference type="NCBI Taxonomy" id="249248"/>
    <lineage>
        <taxon>Eukaryota</taxon>
        <taxon>Metazoa</taxon>
        <taxon>Spiralia</taxon>
        <taxon>Gnathifera</taxon>
        <taxon>Rotifera</taxon>
        <taxon>Eurotatoria</taxon>
        <taxon>Bdelloidea</taxon>
        <taxon>Adinetida</taxon>
        <taxon>Adinetidae</taxon>
        <taxon>Adineta</taxon>
    </lineage>
</organism>
<name>A0A814QYK2_ADIRI</name>
<evidence type="ECO:0000256" key="1">
    <source>
        <dbReference type="SAM" id="MobiDB-lite"/>
    </source>
</evidence>
<protein>
    <submittedName>
        <fullName evidence="2">Uncharacterized protein</fullName>
    </submittedName>
</protein>
<dbReference type="EMBL" id="CAJNOR010001348">
    <property type="protein sequence ID" value="CAF1126341.1"/>
    <property type="molecule type" value="Genomic_DNA"/>
</dbReference>
<dbReference type="Proteomes" id="UP000663828">
    <property type="component" value="Unassembled WGS sequence"/>
</dbReference>
<proteinExistence type="predicted"/>
<sequence>MQAFVNFRQKINDLSNANPSTIDSTMILKQLEEEPRRVRSMERWFWEALNLCLSCDNEVRSLHEKLLSKSDELLELTQQRFDLAHQLNTMKESAGAVISCLNISLKSSCHVIARTIIEMITHGQFQAICTNIELLMERFRPEKHYPKAFINIYQTLSESVHNCNLRYKDDVLPISDINGNTFRKANAIALAKFYCIVLPNMKYEIIASLVDLPANSSYWFTGVQNSLNLTMATTTTTTENDDKSLKKRKLETEDQENDIQ</sequence>
<accession>A0A814QYK2</accession>